<proteinExistence type="predicted"/>
<comment type="caution">
    <text evidence="2">The sequence shown here is derived from an EMBL/GenBank/DDBJ whole genome shotgun (WGS) entry which is preliminary data.</text>
</comment>
<protein>
    <recommendedName>
        <fullName evidence="4">Secreted protein</fullName>
    </recommendedName>
</protein>
<evidence type="ECO:0000313" key="3">
    <source>
        <dbReference type="Proteomes" id="UP001345219"/>
    </source>
</evidence>
<keyword evidence="1" id="KW-0732">Signal</keyword>
<gene>
    <name evidence="2" type="ORF">SAY87_024571</name>
</gene>
<reference evidence="2 3" key="1">
    <citation type="journal article" date="2023" name="Hortic Res">
        <title>Pangenome of water caltrop reveals structural variations and asymmetric subgenome divergence after allopolyploidization.</title>
        <authorList>
            <person name="Zhang X."/>
            <person name="Chen Y."/>
            <person name="Wang L."/>
            <person name="Yuan Y."/>
            <person name="Fang M."/>
            <person name="Shi L."/>
            <person name="Lu R."/>
            <person name="Comes H.P."/>
            <person name="Ma Y."/>
            <person name="Chen Y."/>
            <person name="Huang G."/>
            <person name="Zhou Y."/>
            <person name="Zheng Z."/>
            <person name="Qiu Y."/>
        </authorList>
    </citation>
    <scope>NUCLEOTIDE SEQUENCE [LARGE SCALE GENOMIC DNA]</scope>
    <source>
        <tissue evidence="2">Roots</tissue>
    </source>
</reference>
<dbReference type="AlphaFoldDB" id="A0AAN7GC82"/>
<feature type="signal peptide" evidence="1">
    <location>
        <begin position="1"/>
        <end position="25"/>
    </location>
</feature>
<sequence length="119" mass="13230">MRTYVIPSSYRVVCAFLLVYAAAVANCLPSSGRFPEEGSTRYLRKWMELLVAGLPIPLQTDGQQPRQFNNVTKAQATTVSTVCTQEARLVEEISRAGNAPTALLWGSVAEIRRWRGWGK</sequence>
<evidence type="ECO:0000313" key="2">
    <source>
        <dbReference type="EMBL" id="KAK4740983.1"/>
    </source>
</evidence>
<feature type="chain" id="PRO_5042971038" description="Secreted protein" evidence="1">
    <location>
        <begin position="26"/>
        <end position="119"/>
    </location>
</feature>
<keyword evidence="3" id="KW-1185">Reference proteome</keyword>
<accession>A0AAN7GC82</accession>
<evidence type="ECO:0000256" key="1">
    <source>
        <dbReference type="SAM" id="SignalP"/>
    </source>
</evidence>
<evidence type="ECO:0008006" key="4">
    <source>
        <dbReference type="Google" id="ProtNLM"/>
    </source>
</evidence>
<dbReference type="Proteomes" id="UP001345219">
    <property type="component" value="Chromosome 19"/>
</dbReference>
<name>A0AAN7GC82_9MYRT</name>
<dbReference type="EMBL" id="JAXIOK010000024">
    <property type="protein sequence ID" value="KAK4740983.1"/>
    <property type="molecule type" value="Genomic_DNA"/>
</dbReference>
<organism evidence="2 3">
    <name type="scientific">Trapa incisa</name>
    <dbReference type="NCBI Taxonomy" id="236973"/>
    <lineage>
        <taxon>Eukaryota</taxon>
        <taxon>Viridiplantae</taxon>
        <taxon>Streptophyta</taxon>
        <taxon>Embryophyta</taxon>
        <taxon>Tracheophyta</taxon>
        <taxon>Spermatophyta</taxon>
        <taxon>Magnoliopsida</taxon>
        <taxon>eudicotyledons</taxon>
        <taxon>Gunneridae</taxon>
        <taxon>Pentapetalae</taxon>
        <taxon>rosids</taxon>
        <taxon>malvids</taxon>
        <taxon>Myrtales</taxon>
        <taxon>Lythraceae</taxon>
        <taxon>Trapa</taxon>
    </lineage>
</organism>